<reference evidence="12 13" key="1">
    <citation type="journal article" date="2010" name="Cell">
        <title>The genome of Naegleria gruberi illuminates early eukaryotic versatility.</title>
        <authorList>
            <person name="Fritz-Laylin L.K."/>
            <person name="Prochnik S.E."/>
            <person name="Ginger M.L."/>
            <person name="Dacks J.B."/>
            <person name="Carpenter M.L."/>
            <person name="Field M.C."/>
            <person name="Kuo A."/>
            <person name="Paredez A."/>
            <person name="Chapman J."/>
            <person name="Pham J."/>
            <person name="Shu S."/>
            <person name="Neupane R."/>
            <person name="Cipriano M."/>
            <person name="Mancuso J."/>
            <person name="Tu H."/>
            <person name="Salamov A."/>
            <person name="Lindquist E."/>
            <person name="Shapiro H."/>
            <person name="Lucas S."/>
            <person name="Grigoriev I.V."/>
            <person name="Cande W.Z."/>
            <person name="Fulton C."/>
            <person name="Rokhsar D.S."/>
            <person name="Dawson S.C."/>
        </authorList>
    </citation>
    <scope>NUCLEOTIDE SEQUENCE [LARGE SCALE GENOMIC DNA]</scope>
    <source>
        <strain evidence="12 13">NEG-M</strain>
    </source>
</reference>
<dbReference type="Pfam" id="PF14360">
    <property type="entry name" value="PAP2_C"/>
    <property type="match status" value="1"/>
</dbReference>
<dbReference type="KEGG" id="ngr:NAEGRDRAFT_48624"/>
<dbReference type="PANTHER" id="PTHR21290">
    <property type="entry name" value="SPHINGOMYELIN SYNTHETASE"/>
    <property type="match status" value="1"/>
</dbReference>
<comment type="similarity">
    <text evidence="2">Belongs to the sphingomyelin synthase family.</text>
</comment>
<evidence type="ECO:0000259" key="11">
    <source>
        <dbReference type="Pfam" id="PF14360"/>
    </source>
</evidence>
<feature type="transmembrane region" description="Helical" evidence="10">
    <location>
        <begin position="299"/>
        <end position="317"/>
    </location>
</feature>
<evidence type="ECO:0000256" key="6">
    <source>
        <dbReference type="ARBA" id="ARBA00022989"/>
    </source>
</evidence>
<keyword evidence="8 10" id="KW-0472">Membrane</keyword>
<name>D2VDJ4_NAEGR</name>
<evidence type="ECO:0000313" key="12">
    <source>
        <dbReference type="EMBL" id="EFC45151.1"/>
    </source>
</evidence>
<dbReference type="InParanoid" id="D2VDJ4"/>
<keyword evidence="7" id="KW-0443">Lipid metabolism</keyword>
<evidence type="ECO:0000256" key="5">
    <source>
        <dbReference type="ARBA" id="ARBA00022919"/>
    </source>
</evidence>
<evidence type="ECO:0000313" key="13">
    <source>
        <dbReference type="Proteomes" id="UP000006671"/>
    </source>
</evidence>
<dbReference type="EMBL" id="GG738864">
    <property type="protein sequence ID" value="EFC45151.1"/>
    <property type="molecule type" value="Genomic_DNA"/>
</dbReference>
<evidence type="ECO:0000256" key="10">
    <source>
        <dbReference type="SAM" id="Phobius"/>
    </source>
</evidence>
<keyword evidence="4 10" id="KW-0812">Transmembrane</keyword>
<evidence type="ECO:0000256" key="9">
    <source>
        <dbReference type="SAM" id="MobiDB-lite"/>
    </source>
</evidence>
<dbReference type="GO" id="GO:0005886">
    <property type="term" value="C:plasma membrane"/>
    <property type="evidence" value="ECO:0007669"/>
    <property type="project" value="TreeGrafter"/>
</dbReference>
<evidence type="ECO:0000256" key="1">
    <source>
        <dbReference type="ARBA" id="ARBA00004141"/>
    </source>
</evidence>
<dbReference type="GO" id="GO:0047493">
    <property type="term" value="F:ceramide cholinephosphotransferase activity"/>
    <property type="evidence" value="ECO:0007669"/>
    <property type="project" value="TreeGrafter"/>
</dbReference>
<evidence type="ECO:0000256" key="8">
    <source>
        <dbReference type="ARBA" id="ARBA00023136"/>
    </source>
</evidence>
<dbReference type="GO" id="GO:0000139">
    <property type="term" value="C:Golgi membrane"/>
    <property type="evidence" value="ECO:0007669"/>
    <property type="project" value="TreeGrafter"/>
</dbReference>
<sequence>MPVIPSVIPTVADVVHSPISPIRLISKDDTHIITNTGSLSPVPQMARHASSPSSLAHTIPFVPSQLESLLPPSLPQIFKQLIPSEIKMMSEKEKEEWSSMITKVIVSFCYAMFAIFCTSVTMVVVHERVPKDYPPLPDIILDNLPLIPSAFAISEFICVVLGLIVFFILVIHKHRGIIFRRVLVIIASVFLLRCITMFITSLSVPGTHLTASCMATRGMTTTFDDKLKRALEITFGFGMSIMNVKTCGDYMFSGHMSMITILNYTINEYTPKHWKGLHIITWVLNCFGAFFVLAAHEHYSIDVFIGFFISSRLFVYYHDTANMRHILNLHNIETTAYIPLFDYMEDTVDGVVKNEFIISVGEKDHRHRPLHSLDPQTIHTLQEQQQQIASTLPTEQQHHHQYH</sequence>
<feature type="region of interest" description="Disordered" evidence="9">
    <location>
        <begin position="384"/>
        <end position="403"/>
    </location>
</feature>
<dbReference type="InterPro" id="IPR025749">
    <property type="entry name" value="Sphingomyelin_synth-like_dom"/>
</dbReference>
<feature type="domain" description="Sphingomyelin synthase-like" evidence="11">
    <location>
        <begin position="246"/>
        <end position="318"/>
    </location>
</feature>
<protein>
    <submittedName>
        <fullName evidence="12">Uncharacterized protein AM16</fullName>
    </submittedName>
</protein>
<evidence type="ECO:0000256" key="7">
    <source>
        <dbReference type="ARBA" id="ARBA00023098"/>
    </source>
</evidence>
<dbReference type="InterPro" id="IPR045221">
    <property type="entry name" value="Sphingomyelin_synth-like"/>
</dbReference>
<evidence type="ECO:0000256" key="3">
    <source>
        <dbReference type="ARBA" id="ARBA00022679"/>
    </source>
</evidence>
<organism evidence="13">
    <name type="scientific">Naegleria gruberi</name>
    <name type="common">Amoeba</name>
    <dbReference type="NCBI Taxonomy" id="5762"/>
    <lineage>
        <taxon>Eukaryota</taxon>
        <taxon>Discoba</taxon>
        <taxon>Heterolobosea</taxon>
        <taxon>Tetramitia</taxon>
        <taxon>Eutetramitia</taxon>
        <taxon>Vahlkampfiidae</taxon>
        <taxon>Naegleria</taxon>
    </lineage>
</organism>
<feature type="transmembrane region" description="Helical" evidence="10">
    <location>
        <begin position="182"/>
        <end position="204"/>
    </location>
</feature>
<comment type="subcellular location">
    <subcellularLocation>
        <location evidence="1">Membrane</location>
        <topology evidence="1">Multi-pass membrane protein</topology>
    </subcellularLocation>
</comment>
<gene>
    <name evidence="12" type="primary">AM16</name>
    <name evidence="12" type="ORF">NAEGRDRAFT_48624</name>
</gene>
<dbReference type="AlphaFoldDB" id="D2VDJ4"/>
<evidence type="ECO:0000256" key="2">
    <source>
        <dbReference type="ARBA" id="ARBA00005441"/>
    </source>
</evidence>
<keyword evidence="3" id="KW-0808">Transferase</keyword>
<feature type="transmembrane region" description="Helical" evidence="10">
    <location>
        <begin position="274"/>
        <end position="293"/>
    </location>
</feature>
<dbReference type="PANTHER" id="PTHR21290:SF25">
    <property type="entry name" value="SPHINGOMYELIN SYNTHASE-RELATED PROTEIN 1"/>
    <property type="match status" value="1"/>
</dbReference>
<dbReference type="Proteomes" id="UP000006671">
    <property type="component" value="Unassembled WGS sequence"/>
</dbReference>
<dbReference type="OrthoDB" id="422827at2759"/>
<proteinExistence type="inferred from homology"/>
<feature type="transmembrane region" description="Helical" evidence="10">
    <location>
        <begin position="146"/>
        <end position="170"/>
    </location>
</feature>
<dbReference type="GO" id="GO:0046513">
    <property type="term" value="P:ceramide biosynthetic process"/>
    <property type="evidence" value="ECO:0007669"/>
    <property type="project" value="TreeGrafter"/>
</dbReference>
<evidence type="ECO:0000256" key="4">
    <source>
        <dbReference type="ARBA" id="ARBA00022692"/>
    </source>
</evidence>
<dbReference type="eggNOG" id="KOG3058">
    <property type="taxonomic scope" value="Eukaryota"/>
</dbReference>
<dbReference type="GeneID" id="8849022"/>
<keyword evidence="6 10" id="KW-1133">Transmembrane helix</keyword>
<dbReference type="RefSeq" id="XP_002677895.1">
    <property type="nucleotide sequence ID" value="XM_002677849.1"/>
</dbReference>
<dbReference type="GO" id="GO:0033188">
    <property type="term" value="F:sphingomyelin synthase activity"/>
    <property type="evidence" value="ECO:0007669"/>
    <property type="project" value="TreeGrafter"/>
</dbReference>
<keyword evidence="5" id="KW-0746">Sphingolipid metabolism</keyword>
<feature type="transmembrane region" description="Helical" evidence="10">
    <location>
        <begin position="104"/>
        <end position="126"/>
    </location>
</feature>
<dbReference type="GO" id="GO:0005789">
    <property type="term" value="C:endoplasmic reticulum membrane"/>
    <property type="evidence" value="ECO:0007669"/>
    <property type="project" value="TreeGrafter"/>
</dbReference>
<accession>D2VDJ4</accession>
<dbReference type="VEuPathDB" id="AmoebaDB:NAEGRDRAFT_48624"/>
<keyword evidence="13" id="KW-1185">Reference proteome</keyword>